<keyword evidence="2" id="KW-0341">Growth regulation</keyword>
<evidence type="ECO:0000313" key="8">
    <source>
        <dbReference type="EMBL" id="GFZ07751.1"/>
    </source>
</evidence>
<evidence type="ECO:0000256" key="3">
    <source>
        <dbReference type="ARBA" id="ARBA00023015"/>
    </source>
</evidence>
<proteinExistence type="predicted"/>
<dbReference type="GO" id="GO:0046983">
    <property type="term" value="F:protein dimerization activity"/>
    <property type="evidence" value="ECO:0007669"/>
    <property type="project" value="InterPro"/>
</dbReference>
<dbReference type="InterPro" id="IPR044172">
    <property type="entry name" value="ILI2-like"/>
</dbReference>
<dbReference type="Proteomes" id="UP000585474">
    <property type="component" value="Unassembled WGS sequence"/>
</dbReference>
<evidence type="ECO:0000259" key="7">
    <source>
        <dbReference type="PROSITE" id="PS50888"/>
    </source>
</evidence>
<dbReference type="Gene3D" id="4.10.280.10">
    <property type="entry name" value="Helix-loop-helix DNA-binding domain"/>
    <property type="match status" value="1"/>
</dbReference>
<dbReference type="PROSITE" id="PS50888">
    <property type="entry name" value="BHLH"/>
    <property type="match status" value="1"/>
</dbReference>
<feature type="domain" description="BHLH" evidence="7">
    <location>
        <begin position="1"/>
        <end position="54"/>
    </location>
</feature>
<dbReference type="GO" id="GO:0040008">
    <property type="term" value="P:regulation of growth"/>
    <property type="evidence" value="ECO:0007669"/>
    <property type="project" value="InterPro"/>
</dbReference>
<dbReference type="SUPFAM" id="SSF47459">
    <property type="entry name" value="HLH, helix-loop-helix DNA-binding domain"/>
    <property type="match status" value="1"/>
</dbReference>
<dbReference type="PANTHER" id="PTHR38546">
    <property type="entry name" value="DNA BINDING PROTEIN"/>
    <property type="match status" value="1"/>
</dbReference>
<comment type="caution">
    <text evidence="8">The sequence shown here is derived from an EMBL/GenBank/DDBJ whole genome shotgun (WGS) entry which is preliminary data.</text>
</comment>
<dbReference type="AlphaFoldDB" id="A0A7J0GAH4"/>
<evidence type="ECO:0000256" key="5">
    <source>
        <dbReference type="ARBA" id="ARBA00023242"/>
    </source>
</evidence>
<dbReference type="GO" id="GO:0006355">
    <property type="term" value="P:regulation of DNA-templated transcription"/>
    <property type="evidence" value="ECO:0007669"/>
    <property type="project" value="InterPro"/>
</dbReference>
<name>A0A7J0GAH4_9ERIC</name>
<dbReference type="InterPro" id="IPR011598">
    <property type="entry name" value="bHLH_dom"/>
</dbReference>
<dbReference type="EMBL" id="BJWL01000019">
    <property type="protein sequence ID" value="GFZ07751.1"/>
    <property type="molecule type" value="Genomic_DNA"/>
</dbReference>
<evidence type="ECO:0000313" key="9">
    <source>
        <dbReference type="Proteomes" id="UP000585474"/>
    </source>
</evidence>
<reference evidence="8 9" key="1">
    <citation type="submission" date="2019-07" db="EMBL/GenBank/DDBJ databases">
        <title>De Novo Assembly of kiwifruit Actinidia rufa.</title>
        <authorList>
            <person name="Sugita-Konishi S."/>
            <person name="Sato K."/>
            <person name="Mori E."/>
            <person name="Abe Y."/>
            <person name="Kisaki G."/>
            <person name="Hamano K."/>
            <person name="Suezawa K."/>
            <person name="Otani M."/>
            <person name="Fukuda T."/>
            <person name="Manabe T."/>
            <person name="Gomi K."/>
            <person name="Tabuchi M."/>
            <person name="Akimitsu K."/>
            <person name="Kataoka I."/>
        </authorList>
    </citation>
    <scope>NUCLEOTIDE SEQUENCE [LARGE SCALE GENOMIC DNA]</scope>
    <source>
        <strain evidence="9">cv. Fuchu</strain>
    </source>
</reference>
<evidence type="ECO:0000256" key="6">
    <source>
        <dbReference type="SAM" id="Coils"/>
    </source>
</evidence>
<sequence length="126" mass="14039">MSSRRVRASRTSEDELNELIFKLQAVLTESSSRCTTRVSPSKILKETCSYIKRLQREVDDLSERLSQLLASMDTSGSGLDDWESGEAAGVGYSGSVVPESKVEEIVKTAERYVLESVQNHSKLNYC</sequence>
<organism evidence="8 9">
    <name type="scientific">Actinidia rufa</name>
    <dbReference type="NCBI Taxonomy" id="165716"/>
    <lineage>
        <taxon>Eukaryota</taxon>
        <taxon>Viridiplantae</taxon>
        <taxon>Streptophyta</taxon>
        <taxon>Embryophyta</taxon>
        <taxon>Tracheophyta</taxon>
        <taxon>Spermatophyta</taxon>
        <taxon>Magnoliopsida</taxon>
        <taxon>eudicotyledons</taxon>
        <taxon>Gunneridae</taxon>
        <taxon>Pentapetalae</taxon>
        <taxon>asterids</taxon>
        <taxon>Ericales</taxon>
        <taxon>Actinidiaceae</taxon>
        <taxon>Actinidia</taxon>
    </lineage>
</organism>
<evidence type="ECO:0000256" key="2">
    <source>
        <dbReference type="ARBA" id="ARBA00022604"/>
    </source>
</evidence>
<dbReference type="InterPro" id="IPR036638">
    <property type="entry name" value="HLH_DNA-bd_sf"/>
</dbReference>
<comment type="subcellular location">
    <subcellularLocation>
        <location evidence="1">Nucleus</location>
    </subcellularLocation>
</comment>
<protein>
    <submittedName>
        <fullName evidence="8">Similar to BANQUO 3</fullName>
    </submittedName>
</protein>
<dbReference type="Pfam" id="PF23174">
    <property type="entry name" value="bHLH_ILI"/>
    <property type="match status" value="1"/>
</dbReference>
<evidence type="ECO:0000256" key="1">
    <source>
        <dbReference type="ARBA" id="ARBA00004123"/>
    </source>
</evidence>
<dbReference type="PANTHER" id="PTHR38546:SF3">
    <property type="entry name" value="DNA BINDING PROTEIN"/>
    <property type="match status" value="1"/>
</dbReference>
<dbReference type="InterPro" id="IPR044293">
    <property type="entry name" value="PRE"/>
</dbReference>
<keyword evidence="4" id="KW-0804">Transcription</keyword>
<keyword evidence="6" id="KW-0175">Coiled coil</keyword>
<accession>A0A7J0GAH4</accession>
<keyword evidence="3" id="KW-0805">Transcription regulation</keyword>
<dbReference type="GO" id="GO:0005634">
    <property type="term" value="C:nucleus"/>
    <property type="evidence" value="ECO:0007669"/>
    <property type="project" value="UniProtKB-SubCell"/>
</dbReference>
<gene>
    <name evidence="8" type="ORF">Acr_19g0006880</name>
</gene>
<evidence type="ECO:0000256" key="4">
    <source>
        <dbReference type="ARBA" id="ARBA00023163"/>
    </source>
</evidence>
<dbReference type="OrthoDB" id="668823at2759"/>
<keyword evidence="5" id="KW-0539">Nucleus</keyword>
<keyword evidence="9" id="KW-1185">Reference proteome</keyword>
<feature type="coiled-coil region" evidence="6">
    <location>
        <begin position="44"/>
        <end position="71"/>
    </location>
</feature>